<gene>
    <name evidence="2" type="ORF">AFUS01_LOCUS1855</name>
</gene>
<dbReference type="Proteomes" id="UP000708208">
    <property type="component" value="Unassembled WGS sequence"/>
</dbReference>
<evidence type="ECO:0000313" key="2">
    <source>
        <dbReference type="EMBL" id="CAG7667579.1"/>
    </source>
</evidence>
<protein>
    <submittedName>
        <fullName evidence="2">Uncharacterized protein</fullName>
    </submittedName>
</protein>
<proteinExistence type="predicted"/>
<reference evidence="2" key="1">
    <citation type="submission" date="2021-06" db="EMBL/GenBank/DDBJ databases">
        <authorList>
            <person name="Hodson N. C."/>
            <person name="Mongue J. A."/>
            <person name="Jaron S. K."/>
        </authorList>
    </citation>
    <scope>NUCLEOTIDE SEQUENCE</scope>
</reference>
<comment type="caution">
    <text evidence="2">The sequence shown here is derived from an EMBL/GenBank/DDBJ whole genome shotgun (WGS) entry which is preliminary data.</text>
</comment>
<dbReference type="AlphaFoldDB" id="A0A8J2J152"/>
<name>A0A8J2J152_9HEXA</name>
<keyword evidence="3" id="KW-1185">Reference proteome</keyword>
<feature type="region of interest" description="Disordered" evidence="1">
    <location>
        <begin position="1"/>
        <end position="38"/>
    </location>
</feature>
<dbReference type="EMBL" id="CAJVCH010010587">
    <property type="protein sequence ID" value="CAG7667579.1"/>
    <property type="molecule type" value="Genomic_DNA"/>
</dbReference>
<evidence type="ECO:0000256" key="1">
    <source>
        <dbReference type="SAM" id="MobiDB-lite"/>
    </source>
</evidence>
<feature type="compositionally biased region" description="Polar residues" evidence="1">
    <location>
        <begin position="1"/>
        <end position="20"/>
    </location>
</feature>
<evidence type="ECO:0000313" key="3">
    <source>
        <dbReference type="Proteomes" id="UP000708208"/>
    </source>
</evidence>
<sequence>MVITSSPGSTQVDTFGSVATQGKRKASQEMEEQDSCLETPGKLLRSYSEYHQEMDLDKLAQLILSTKTELQQKLDMKFEEMNTKFTALQGKL</sequence>
<organism evidence="2 3">
    <name type="scientific">Allacma fusca</name>
    <dbReference type="NCBI Taxonomy" id="39272"/>
    <lineage>
        <taxon>Eukaryota</taxon>
        <taxon>Metazoa</taxon>
        <taxon>Ecdysozoa</taxon>
        <taxon>Arthropoda</taxon>
        <taxon>Hexapoda</taxon>
        <taxon>Collembola</taxon>
        <taxon>Symphypleona</taxon>
        <taxon>Sminthuridae</taxon>
        <taxon>Allacma</taxon>
    </lineage>
</organism>
<accession>A0A8J2J152</accession>